<dbReference type="SMART" id="SM00360">
    <property type="entry name" value="RRM"/>
    <property type="match status" value="2"/>
</dbReference>
<dbReference type="SUPFAM" id="SSF54928">
    <property type="entry name" value="RNA-binding domain, RBD"/>
    <property type="match status" value="2"/>
</dbReference>
<feature type="region of interest" description="Disordered" evidence="1">
    <location>
        <begin position="101"/>
        <end position="147"/>
    </location>
</feature>
<evidence type="ECO:0000256" key="1">
    <source>
        <dbReference type="SAM" id="MobiDB-lite"/>
    </source>
</evidence>
<evidence type="ECO:0000313" key="4">
    <source>
        <dbReference type="Proteomes" id="UP000028045"/>
    </source>
</evidence>
<feature type="compositionally biased region" description="Basic residues" evidence="1">
    <location>
        <begin position="114"/>
        <end position="123"/>
    </location>
</feature>
<dbReference type="OrthoDB" id="610462at2759"/>
<dbReference type="InterPro" id="IPR035979">
    <property type="entry name" value="RBD_domain_sf"/>
</dbReference>
<keyword evidence="4" id="KW-1185">Reference proteome</keyword>
<protein>
    <recommendedName>
        <fullName evidence="2">RRM domain-containing protein</fullName>
    </recommendedName>
</protein>
<dbReference type="Gene3D" id="3.30.70.330">
    <property type="match status" value="1"/>
</dbReference>
<reference evidence="3 4" key="1">
    <citation type="journal article" date="2014" name="BMC Genomics">
        <title>Comparative genome sequencing reveals chemotype-specific gene clusters in the toxigenic black mold Stachybotrys.</title>
        <authorList>
            <person name="Semeiks J."/>
            <person name="Borek D."/>
            <person name="Otwinowski Z."/>
            <person name="Grishin N.V."/>
        </authorList>
    </citation>
    <scope>NUCLEOTIDE SEQUENCE [LARGE SCALE GENOMIC DNA]</scope>
    <source>
        <strain evidence="4">CBS 109288 / IBT 7711</strain>
    </source>
</reference>
<feature type="compositionally biased region" description="Basic and acidic residues" evidence="1">
    <location>
        <begin position="101"/>
        <end position="113"/>
    </location>
</feature>
<name>A0A084APA6_STACB</name>
<dbReference type="HOGENOM" id="CLU_034011_1_0_1"/>
<sequence>MSPKVMTTASTVQADVGPGDMTGVYYIPLCNLPFGTSWQQLKDFARGVCTVDRVEVFETSTSGWVRVKGEQNFEKAWNLLNGGIFGGRCIIASDRNKAHPIKIKEPTEAEKRLRSGRRGRNRQGKGAVSSTTASPHVPSTPDSSFLSPASAFPPSQYILAESIQNADYGHYFVSADAASALPRLDPPPSVSGTATPLSTFTDPSYVCENRDALYPYGHRGTFTFPSPPPDCTVLPEAPPTIPYPVAPMFSQFEEPTAVPHNGAFPPFGAMKGPCKIIVTRVYSRATVEEATAWIYERAHVVMPQIMDIVVPRGGRKGRIRGHVFIILQDDKAATKAIEMLDRTMFKGITVLARFTEEKPSLLHWRPSFLLESEQLDDHRTYKPAVGAAWMGNGPDEFSVASPPRAATLENTETIGVTRSKNNIPVVANGSTWRTTSSRQ</sequence>
<dbReference type="GO" id="GO:0003723">
    <property type="term" value="F:RNA binding"/>
    <property type="evidence" value="ECO:0007669"/>
    <property type="project" value="InterPro"/>
</dbReference>
<evidence type="ECO:0000313" key="3">
    <source>
        <dbReference type="EMBL" id="KEY67135.1"/>
    </source>
</evidence>
<accession>A0A084APA6</accession>
<dbReference type="AlphaFoldDB" id="A0A084APA6"/>
<evidence type="ECO:0000259" key="2">
    <source>
        <dbReference type="SMART" id="SM00360"/>
    </source>
</evidence>
<feature type="domain" description="RRM" evidence="2">
    <location>
        <begin position="275"/>
        <end position="353"/>
    </location>
</feature>
<organism evidence="3 4">
    <name type="scientific">Stachybotrys chartarum (strain CBS 109288 / IBT 7711)</name>
    <name type="common">Toxic black mold</name>
    <name type="synonym">Stilbospora chartarum</name>
    <dbReference type="NCBI Taxonomy" id="1280523"/>
    <lineage>
        <taxon>Eukaryota</taxon>
        <taxon>Fungi</taxon>
        <taxon>Dikarya</taxon>
        <taxon>Ascomycota</taxon>
        <taxon>Pezizomycotina</taxon>
        <taxon>Sordariomycetes</taxon>
        <taxon>Hypocreomycetidae</taxon>
        <taxon>Hypocreales</taxon>
        <taxon>Stachybotryaceae</taxon>
        <taxon>Stachybotrys</taxon>
    </lineage>
</organism>
<dbReference type="EMBL" id="KL648629">
    <property type="protein sequence ID" value="KEY67135.1"/>
    <property type="molecule type" value="Genomic_DNA"/>
</dbReference>
<gene>
    <name evidence="3" type="ORF">S7711_02996</name>
</gene>
<proteinExistence type="predicted"/>
<dbReference type="Proteomes" id="UP000028045">
    <property type="component" value="Unassembled WGS sequence"/>
</dbReference>
<dbReference type="InterPro" id="IPR000504">
    <property type="entry name" value="RRM_dom"/>
</dbReference>
<feature type="domain" description="RRM" evidence="2">
    <location>
        <begin position="26"/>
        <end position="93"/>
    </location>
</feature>
<dbReference type="InterPro" id="IPR012677">
    <property type="entry name" value="Nucleotide-bd_a/b_plait_sf"/>
</dbReference>